<evidence type="ECO:0000313" key="4">
    <source>
        <dbReference type="Proteomes" id="UP000045706"/>
    </source>
</evidence>
<evidence type="ECO:0000313" key="3">
    <source>
        <dbReference type="EMBL" id="CRK39231.1"/>
    </source>
</evidence>
<feature type="compositionally biased region" description="Polar residues" evidence="1">
    <location>
        <begin position="134"/>
        <end position="148"/>
    </location>
</feature>
<organism evidence="3 4">
    <name type="scientific">Verticillium longisporum</name>
    <name type="common">Verticillium dahliae var. longisporum</name>
    <dbReference type="NCBI Taxonomy" id="100787"/>
    <lineage>
        <taxon>Eukaryota</taxon>
        <taxon>Fungi</taxon>
        <taxon>Dikarya</taxon>
        <taxon>Ascomycota</taxon>
        <taxon>Pezizomycotina</taxon>
        <taxon>Sordariomycetes</taxon>
        <taxon>Hypocreomycetidae</taxon>
        <taxon>Glomerellales</taxon>
        <taxon>Plectosphaerellaceae</taxon>
        <taxon>Verticillium</taxon>
    </lineage>
</organism>
<feature type="compositionally biased region" description="Basic and acidic residues" evidence="1">
    <location>
        <begin position="52"/>
        <end position="62"/>
    </location>
</feature>
<feature type="signal peptide" evidence="2">
    <location>
        <begin position="1"/>
        <end position="25"/>
    </location>
</feature>
<proteinExistence type="predicted"/>
<feature type="region of interest" description="Disordered" evidence="1">
    <location>
        <begin position="134"/>
        <end position="249"/>
    </location>
</feature>
<name>A0A0G4MXX1_VERLO</name>
<feature type="compositionally biased region" description="Low complexity" evidence="1">
    <location>
        <begin position="75"/>
        <end position="98"/>
    </location>
</feature>
<dbReference type="Proteomes" id="UP000045706">
    <property type="component" value="Unassembled WGS sequence"/>
</dbReference>
<dbReference type="EMBL" id="CVQI01031719">
    <property type="protein sequence ID" value="CRK39231.1"/>
    <property type="molecule type" value="Genomic_DNA"/>
</dbReference>
<feature type="chain" id="PRO_5002567475" evidence="2">
    <location>
        <begin position="26"/>
        <end position="656"/>
    </location>
</feature>
<accession>A0A0G4MXX1</accession>
<feature type="region of interest" description="Disordered" evidence="1">
    <location>
        <begin position="34"/>
        <end position="120"/>
    </location>
</feature>
<evidence type="ECO:0000256" key="2">
    <source>
        <dbReference type="SAM" id="SignalP"/>
    </source>
</evidence>
<feature type="compositionally biased region" description="Polar residues" evidence="1">
    <location>
        <begin position="224"/>
        <end position="249"/>
    </location>
</feature>
<keyword evidence="2" id="KW-0732">Signal</keyword>
<reference evidence="4" key="1">
    <citation type="submission" date="2015-05" db="EMBL/GenBank/DDBJ databases">
        <authorList>
            <person name="Fogelqvist Johan"/>
        </authorList>
    </citation>
    <scope>NUCLEOTIDE SEQUENCE [LARGE SCALE GENOMIC DNA]</scope>
</reference>
<feature type="compositionally biased region" description="Low complexity" evidence="1">
    <location>
        <begin position="191"/>
        <end position="215"/>
    </location>
</feature>
<protein>
    <submittedName>
        <fullName evidence="3">Uncharacterized protein</fullName>
    </submittedName>
</protein>
<sequence length="656" mass="72136">MRVSSLVRRLLLVAVLVPVPLFVSARHDALGHRLRERDAPAPGLDAKQPRARAIEENGKETVEEYQQYSWGYGYGYPPDEAEATSTEETSEEGTPATSKEAPSADGSSGGTRGTLAANNTSFMSGLTSGASKTFFSGSQSSTGPTEVTGSSGSPSENPDSSTTDGPYPPEMSETTSPAGNGIYPPQSSSKSALSNIFSGSSSSRSSSGPASISSSVELPEPSLTGLNSSATALPSQESTTDTSLSPFNNSTMSMSRPLVSIKPGLMSPPVLSASAFPTWTATPSSTSVTATPISGAISPPASSSLMSTLSVPSNATVPFTASTKCYRYLIGDDLGVYTFQHYWRSDGSKFRDSRRRDQRYYPIWFVINKLLRDAWLGRWEFLISHIEHPEWLDVYFHRLKLQSATDNECNQQYQRGFRTCDVLLVAPFSHLEQYNDCDHRDGDHTDCASIAFQLNRDDHPTGINWYTTVISTSELIISPWRPQHHDSLGTGIPDCERFSQPFSTSAGDPFPLPERDEFGIKRDDTPKHGNRAEHFSARSFNFCTTPPKWPGEFVGTVPPFEQYCVRHHRWDGSQHCRSECFDNFVALSQPHELDEVLSVECQPFGCDSDHQHQCDECKCSNIHGLVTIAVCRDAFPVPERDLHDVWSRSWRGFSER</sequence>
<feature type="compositionally biased region" description="Low complexity" evidence="1">
    <location>
        <begin position="149"/>
        <end position="161"/>
    </location>
</feature>
<dbReference type="AlphaFoldDB" id="A0A0G4MXX1"/>
<gene>
    <name evidence="3" type="ORF">BN1723_004509</name>
</gene>
<evidence type="ECO:0000256" key="1">
    <source>
        <dbReference type="SAM" id="MobiDB-lite"/>
    </source>
</evidence>